<reference evidence="2" key="1">
    <citation type="submission" date="2016-11" db="EMBL/GenBank/DDBJ databases">
        <authorList>
            <person name="Varghese N."/>
            <person name="Submissions S."/>
        </authorList>
    </citation>
    <scope>NUCLEOTIDE SEQUENCE [LARGE SCALE GENOMIC DNA]</scope>
    <source>
        <strain evidence="2">YR203</strain>
    </source>
</reference>
<dbReference type="AlphaFoldDB" id="A0A1M4T4T3"/>
<proteinExistence type="predicted"/>
<dbReference type="Proteomes" id="UP000184108">
    <property type="component" value="Unassembled WGS sequence"/>
</dbReference>
<evidence type="ECO:0000313" key="2">
    <source>
        <dbReference type="Proteomes" id="UP000184108"/>
    </source>
</evidence>
<organism evidence="1 2">
    <name type="scientific">Chryseobacterium vrystaatense</name>
    <dbReference type="NCBI Taxonomy" id="307480"/>
    <lineage>
        <taxon>Bacteria</taxon>
        <taxon>Pseudomonadati</taxon>
        <taxon>Bacteroidota</taxon>
        <taxon>Flavobacteriia</taxon>
        <taxon>Flavobacteriales</taxon>
        <taxon>Weeksellaceae</taxon>
        <taxon>Chryseobacterium group</taxon>
        <taxon>Chryseobacterium</taxon>
    </lineage>
</organism>
<dbReference type="EMBL" id="FQVE01000001">
    <property type="protein sequence ID" value="SHE39401.1"/>
    <property type="molecule type" value="Genomic_DNA"/>
</dbReference>
<accession>A0A1M4T4T3</accession>
<name>A0A1M4T4T3_9FLAO</name>
<sequence length="55" mass="6673">MFISNKNAEKINRFTIQHSLLPLLFIYISEIELFNRYKLNKTYIINRQNLVNLQT</sequence>
<protein>
    <submittedName>
        <fullName evidence="1">Uncharacterized protein</fullName>
    </submittedName>
</protein>
<gene>
    <name evidence="1" type="ORF">SAMN02787073_0268</name>
</gene>
<evidence type="ECO:0000313" key="1">
    <source>
        <dbReference type="EMBL" id="SHE39401.1"/>
    </source>
</evidence>